<keyword evidence="3" id="KW-0808">Transferase</keyword>
<proteinExistence type="predicted"/>
<dbReference type="PROSITE" id="PS50263">
    <property type="entry name" value="CN_HYDROLASE"/>
    <property type="match status" value="1"/>
</dbReference>
<dbReference type="InterPro" id="IPR003010">
    <property type="entry name" value="C-N_Hydrolase"/>
</dbReference>
<feature type="domain" description="N-acetyltransferase" evidence="2">
    <location>
        <begin position="10"/>
        <end position="210"/>
    </location>
</feature>
<dbReference type="GO" id="GO:0016747">
    <property type="term" value="F:acyltransferase activity, transferring groups other than amino-acyl groups"/>
    <property type="evidence" value="ECO:0007669"/>
    <property type="project" value="InterPro"/>
</dbReference>
<dbReference type="InterPro" id="IPR036526">
    <property type="entry name" value="C-N_Hydrolase_sf"/>
</dbReference>
<feature type="domain" description="CN hydrolase" evidence="1">
    <location>
        <begin position="231"/>
        <end position="487"/>
    </location>
</feature>
<dbReference type="PANTHER" id="PTHR23088:SF50">
    <property type="entry name" value="HYDROLASE YHCX"/>
    <property type="match status" value="1"/>
</dbReference>
<sequence length="524" mass="60004">MSARKRKPKIIVRTWTPEDIPGIVECHRAAYPEYPKNAYYTERFYEMQYAAFPEGQFLAEIDGKIVGYATSLIVQLDDDAHWYTYEEITGGGTFSTHDPSGDTLYGADIGVRPEYRRMGISKLLYEKRIALMKRYNLRRMVAYGRIPGYTDYAGKMTAEEYVQKVVAGELSDPALSAHLRAGYKVRRVLLDFLWDDSSLNYSTLLEMPNPNYQPEKRKIAAAPLQRVVRRIRVCAAQWCMRPIHSWDEFEQTVNFFVDTADTYHCHFLLFPELFTAQLFTIMPSDLDSRTAIRRLASMTERYIELFSDLAEKHGLYIIAGSQPELRDGEVYNVAYLFTPSGRYYSQDALHIPPIERTDFDIEPGEDIKVFDTPLARIGIQVGYDVEFPELARLQTLSGAEVIFVPYSTDERKAFDRIRYTAQARAVENFVYIVIAGNVGNLPASKNYLINYGQAAVFTPSDFAFPPHATAGESEANVETVLITDLDLTSLVQQRDLATVRHLYDRRTDLYDVRAKRAVKIVRTE</sequence>
<reference evidence="3" key="1">
    <citation type="journal article" date="2020" name="mSystems">
        <title>Genome- and Community-Level Interaction Insights into Carbon Utilization and Element Cycling Functions of Hydrothermarchaeota in Hydrothermal Sediment.</title>
        <authorList>
            <person name="Zhou Z."/>
            <person name="Liu Y."/>
            <person name="Xu W."/>
            <person name="Pan J."/>
            <person name="Luo Z.H."/>
            <person name="Li M."/>
        </authorList>
    </citation>
    <scope>NUCLEOTIDE SEQUENCE [LARGE SCALE GENOMIC DNA]</scope>
    <source>
        <strain evidence="3">SpSt-289</strain>
    </source>
</reference>
<dbReference type="CDD" id="cd04301">
    <property type="entry name" value="NAT_SF"/>
    <property type="match status" value="1"/>
</dbReference>
<dbReference type="Gene3D" id="3.60.110.10">
    <property type="entry name" value="Carbon-nitrogen hydrolase"/>
    <property type="match status" value="1"/>
</dbReference>
<dbReference type="EMBL" id="DSMG01000036">
    <property type="protein sequence ID" value="HDX30328.1"/>
    <property type="molecule type" value="Genomic_DNA"/>
</dbReference>
<comment type="caution">
    <text evidence="3">The sequence shown here is derived from an EMBL/GenBank/DDBJ whole genome shotgun (WGS) entry which is preliminary data.</text>
</comment>
<dbReference type="Pfam" id="PF00583">
    <property type="entry name" value="Acetyltransf_1"/>
    <property type="match status" value="1"/>
</dbReference>
<dbReference type="Gene3D" id="3.40.630.30">
    <property type="match status" value="1"/>
</dbReference>
<dbReference type="SUPFAM" id="SSF55729">
    <property type="entry name" value="Acyl-CoA N-acyltransferases (Nat)"/>
    <property type="match status" value="1"/>
</dbReference>
<evidence type="ECO:0000259" key="2">
    <source>
        <dbReference type="PROSITE" id="PS51186"/>
    </source>
</evidence>
<protein>
    <submittedName>
        <fullName evidence="3">GNAT family N-acetyltransferase</fullName>
    </submittedName>
</protein>
<dbReference type="InterPro" id="IPR016181">
    <property type="entry name" value="Acyl_CoA_acyltransferase"/>
</dbReference>
<organism evidence="3">
    <name type="scientific">Caldilinea aerophila</name>
    <dbReference type="NCBI Taxonomy" id="133453"/>
    <lineage>
        <taxon>Bacteria</taxon>
        <taxon>Bacillati</taxon>
        <taxon>Chloroflexota</taxon>
        <taxon>Caldilineae</taxon>
        <taxon>Caldilineales</taxon>
        <taxon>Caldilineaceae</taxon>
        <taxon>Caldilinea</taxon>
    </lineage>
</organism>
<dbReference type="SUPFAM" id="SSF56317">
    <property type="entry name" value="Carbon-nitrogen hydrolase"/>
    <property type="match status" value="1"/>
</dbReference>
<dbReference type="CDD" id="cd07574">
    <property type="entry name" value="nitrilase_Rim1_like"/>
    <property type="match status" value="1"/>
</dbReference>
<dbReference type="OMA" id="RYCCQAR"/>
<name>A0A7C1JV90_9CHLR</name>
<dbReference type="PANTHER" id="PTHR23088">
    <property type="entry name" value="NITRILASE-RELATED"/>
    <property type="match status" value="1"/>
</dbReference>
<evidence type="ECO:0000259" key="1">
    <source>
        <dbReference type="PROSITE" id="PS50263"/>
    </source>
</evidence>
<accession>A0A7C1JV90</accession>
<dbReference type="PROSITE" id="PS51186">
    <property type="entry name" value="GNAT"/>
    <property type="match status" value="1"/>
</dbReference>
<dbReference type="Pfam" id="PF00795">
    <property type="entry name" value="CN_hydrolase"/>
    <property type="match status" value="1"/>
</dbReference>
<dbReference type="AlphaFoldDB" id="A0A7C1JV90"/>
<gene>
    <name evidence="3" type="ORF">ENQ20_02415</name>
</gene>
<dbReference type="InterPro" id="IPR000182">
    <property type="entry name" value="GNAT_dom"/>
</dbReference>
<evidence type="ECO:0000313" key="3">
    <source>
        <dbReference type="EMBL" id="HDX30328.1"/>
    </source>
</evidence>